<evidence type="ECO:0000256" key="2">
    <source>
        <dbReference type="ARBA" id="ARBA00022737"/>
    </source>
</evidence>
<gene>
    <name evidence="5" type="ORF">P7K49_010272</name>
</gene>
<feature type="repeat" description="FG-GAP" evidence="4">
    <location>
        <begin position="8"/>
        <end position="67"/>
    </location>
</feature>
<dbReference type="PROSITE" id="PS51470">
    <property type="entry name" value="FG_GAP"/>
    <property type="match status" value="1"/>
</dbReference>
<name>A0ABQ9VN22_SAGOE</name>
<dbReference type="EMBL" id="JASSZA010000005">
    <property type="protein sequence ID" value="KAK2110526.1"/>
    <property type="molecule type" value="Genomic_DNA"/>
</dbReference>
<dbReference type="SUPFAM" id="SSF69318">
    <property type="entry name" value="Integrin alpha N-terminal domain"/>
    <property type="match status" value="1"/>
</dbReference>
<reference evidence="5 6" key="1">
    <citation type="submission" date="2023-05" db="EMBL/GenBank/DDBJ databases">
        <title>B98-5 Cell Line De Novo Hybrid Assembly: An Optical Mapping Approach.</title>
        <authorList>
            <person name="Kananen K."/>
            <person name="Auerbach J.A."/>
            <person name="Kautto E."/>
            <person name="Blachly J.S."/>
        </authorList>
    </citation>
    <scope>NUCLEOTIDE SEQUENCE [LARGE SCALE GENOMIC DNA]</scope>
    <source>
        <strain evidence="5">B95-8</strain>
        <tissue evidence="5">Cell line</tissue>
    </source>
</reference>
<evidence type="ECO:0000313" key="6">
    <source>
        <dbReference type="Proteomes" id="UP001266305"/>
    </source>
</evidence>
<dbReference type="PANTHER" id="PTHR23220:SF79">
    <property type="entry name" value="INTEGRIN ALPHA-E"/>
    <property type="match status" value="1"/>
</dbReference>
<dbReference type="Pfam" id="PF01839">
    <property type="entry name" value="FG-GAP"/>
    <property type="match status" value="1"/>
</dbReference>
<dbReference type="PANTHER" id="PTHR23220">
    <property type="entry name" value="INTEGRIN ALPHA"/>
    <property type="match status" value="1"/>
</dbReference>
<dbReference type="Gene3D" id="2.130.10.130">
    <property type="entry name" value="Integrin alpha, N-terminal"/>
    <property type="match status" value="1"/>
</dbReference>
<comment type="caution">
    <text evidence="5">The sequence shown here is derived from an EMBL/GenBank/DDBJ whole genome shotgun (WGS) entry which is preliminary data.</text>
</comment>
<dbReference type="InterPro" id="IPR013517">
    <property type="entry name" value="FG-GAP"/>
</dbReference>
<dbReference type="InterPro" id="IPR028994">
    <property type="entry name" value="Integrin_alpha_N"/>
</dbReference>
<organism evidence="5 6">
    <name type="scientific">Saguinus oedipus</name>
    <name type="common">Cotton-top tamarin</name>
    <name type="synonym">Oedipomidas oedipus</name>
    <dbReference type="NCBI Taxonomy" id="9490"/>
    <lineage>
        <taxon>Eukaryota</taxon>
        <taxon>Metazoa</taxon>
        <taxon>Chordata</taxon>
        <taxon>Craniata</taxon>
        <taxon>Vertebrata</taxon>
        <taxon>Euteleostomi</taxon>
        <taxon>Mammalia</taxon>
        <taxon>Eutheria</taxon>
        <taxon>Euarchontoglires</taxon>
        <taxon>Primates</taxon>
        <taxon>Haplorrhini</taxon>
        <taxon>Platyrrhini</taxon>
        <taxon>Cebidae</taxon>
        <taxon>Callitrichinae</taxon>
        <taxon>Saguinus</taxon>
    </lineage>
</organism>
<sequence length="69" mass="7718">MSSTLGPERSADQLYRWGSYFGSELCPVDINVDGTTDLSLVAAPFYHARGEEGRVYVYRLNEPPSSWVC</sequence>
<evidence type="ECO:0000256" key="3">
    <source>
        <dbReference type="ARBA" id="ARBA00023180"/>
    </source>
</evidence>
<evidence type="ECO:0000313" key="5">
    <source>
        <dbReference type="EMBL" id="KAK2110526.1"/>
    </source>
</evidence>
<dbReference type="Proteomes" id="UP001266305">
    <property type="component" value="Unassembled WGS sequence"/>
</dbReference>
<evidence type="ECO:0000256" key="1">
    <source>
        <dbReference type="ARBA" id="ARBA00022729"/>
    </source>
</evidence>
<keyword evidence="3" id="KW-0325">Glycoprotein</keyword>
<protein>
    <submittedName>
        <fullName evidence="5">Uncharacterized protein</fullName>
    </submittedName>
</protein>
<keyword evidence="2" id="KW-0677">Repeat</keyword>
<dbReference type="InterPro" id="IPR013519">
    <property type="entry name" value="Int_alpha_beta-p"/>
</dbReference>
<proteinExistence type="predicted"/>
<keyword evidence="6" id="KW-1185">Reference proteome</keyword>
<accession>A0ABQ9VN22</accession>
<evidence type="ECO:0000256" key="4">
    <source>
        <dbReference type="PROSITE-ProRule" id="PRU00803"/>
    </source>
</evidence>
<keyword evidence="1" id="KW-0732">Signal</keyword>